<reference evidence="1" key="1">
    <citation type="submission" date="2020-09" db="EMBL/GenBank/DDBJ databases">
        <title>Rhizobia associated with sainfoin plants.</title>
        <authorList>
            <person name="Asharfi S."/>
            <person name="Kuzmanovic N."/>
            <person name="Bunk B."/>
            <person name="Sproeer C."/>
            <person name="Becker M."/>
            <person name="Thuenen T."/>
        </authorList>
    </citation>
    <scope>NUCLEOTIDE SEQUENCE</scope>
    <source>
        <strain evidence="1">OM4</strain>
        <plasmid evidence="1">pOM4</plasmid>
    </source>
</reference>
<dbReference type="Proteomes" id="UP001058098">
    <property type="component" value="Plasmid pOM4"/>
</dbReference>
<accession>A0ABY5R7A2</accession>
<geneLocation type="plasmid" evidence="1 2">
    <name>pOM4</name>
</geneLocation>
<organism evidence="1 2">
    <name type="scientific">Mesorhizobium onobrychidis</name>
    <dbReference type="NCBI Taxonomy" id="2775404"/>
    <lineage>
        <taxon>Bacteria</taxon>
        <taxon>Pseudomonadati</taxon>
        <taxon>Pseudomonadota</taxon>
        <taxon>Alphaproteobacteria</taxon>
        <taxon>Hyphomicrobiales</taxon>
        <taxon>Phyllobacteriaceae</taxon>
        <taxon>Mesorhizobium</taxon>
    </lineage>
</organism>
<protein>
    <submittedName>
        <fullName evidence="1">Uncharacterized protein</fullName>
    </submittedName>
</protein>
<sequence length="88" mass="10306">MNSRWSDYQQIVVETYAARKPGKSSFIHVRPIEGQPFPTSMDVECSRSMRKNHPVGTKFRIYAKGITNREGGKPFLYSRFDWPYEVMD</sequence>
<proteinExistence type="predicted"/>
<keyword evidence="1" id="KW-0614">Plasmid</keyword>
<gene>
    <name evidence="1" type="ORF">IHQ72_35500</name>
</gene>
<keyword evidence="2" id="KW-1185">Reference proteome</keyword>
<evidence type="ECO:0000313" key="2">
    <source>
        <dbReference type="Proteomes" id="UP001058098"/>
    </source>
</evidence>
<evidence type="ECO:0000313" key="1">
    <source>
        <dbReference type="EMBL" id="UVC19371.1"/>
    </source>
</evidence>
<dbReference type="RefSeq" id="WP_258124234.1">
    <property type="nucleotide sequence ID" value="NZ_CP062230.1"/>
</dbReference>
<name>A0ABY5R7A2_9HYPH</name>
<dbReference type="EMBL" id="CP062230">
    <property type="protein sequence ID" value="UVC19371.1"/>
    <property type="molecule type" value="Genomic_DNA"/>
</dbReference>